<evidence type="ECO:0000313" key="9">
    <source>
        <dbReference type="Proteomes" id="UP000621898"/>
    </source>
</evidence>
<dbReference type="Proteomes" id="UP000621898">
    <property type="component" value="Unassembled WGS sequence"/>
</dbReference>
<dbReference type="PANTHER" id="PTHR21485:SF3">
    <property type="entry name" value="N-ACYLNEURAMINATE CYTIDYLYLTRANSFERASE"/>
    <property type="match status" value="1"/>
</dbReference>
<gene>
    <name evidence="8" type="ORF">GCM10008098_28820</name>
</gene>
<comment type="cofactor">
    <cofactor evidence="1 7">
        <name>Mg(2+)</name>
        <dbReference type="ChEBI" id="CHEBI:18420"/>
    </cofactor>
</comment>
<dbReference type="NCBIfam" id="TIGR01670">
    <property type="entry name" value="KdsC-phosphatas"/>
    <property type="match status" value="1"/>
</dbReference>
<dbReference type="Gene3D" id="3.40.50.1000">
    <property type="entry name" value="HAD superfamily/HAD-like"/>
    <property type="match status" value="1"/>
</dbReference>
<dbReference type="InterPro" id="IPR010023">
    <property type="entry name" value="KdsC_fam"/>
</dbReference>
<accession>A0ABQ3A6E0</accession>
<comment type="catalytic activity">
    <reaction evidence="7">
        <text>3-deoxy-alpha-D-manno-2-octulosonate-8-phosphate + H2O = 3-deoxy-alpha-D-manno-oct-2-ulosonate + phosphate</text>
        <dbReference type="Rhea" id="RHEA:11500"/>
        <dbReference type="ChEBI" id="CHEBI:15377"/>
        <dbReference type="ChEBI" id="CHEBI:43474"/>
        <dbReference type="ChEBI" id="CHEBI:85985"/>
        <dbReference type="ChEBI" id="CHEBI:85986"/>
        <dbReference type="EC" id="3.1.3.45"/>
    </reaction>
</comment>
<dbReference type="InterPro" id="IPR023214">
    <property type="entry name" value="HAD_sf"/>
</dbReference>
<keyword evidence="9" id="KW-1185">Reference proteome</keyword>
<reference evidence="9" key="1">
    <citation type="journal article" date="2019" name="Int. J. Syst. Evol. Microbiol.">
        <title>The Global Catalogue of Microorganisms (GCM) 10K type strain sequencing project: providing services to taxonomists for standard genome sequencing and annotation.</title>
        <authorList>
            <consortium name="The Broad Institute Genomics Platform"/>
            <consortium name="The Broad Institute Genome Sequencing Center for Infectious Disease"/>
            <person name="Wu L."/>
            <person name="Ma J."/>
        </authorList>
    </citation>
    <scope>NUCLEOTIDE SEQUENCE [LARGE SCALE GENOMIC DNA]</scope>
    <source>
        <strain evidence="9">KCTC 22232</strain>
    </source>
</reference>
<keyword evidence="7" id="KW-0448">Lipopolysaccharide biosynthesis</keyword>
<evidence type="ECO:0000256" key="6">
    <source>
        <dbReference type="ARBA" id="ARBA00022842"/>
    </source>
</evidence>
<comment type="caution">
    <text evidence="8">The sequence shown here is derived from an EMBL/GenBank/DDBJ whole genome shotgun (WGS) entry which is preliminary data.</text>
</comment>
<keyword evidence="5 7" id="KW-0378">Hydrolase</keyword>
<keyword evidence="4 7" id="KW-0479">Metal-binding</keyword>
<comment type="similarity">
    <text evidence="2 7">Belongs to the KdsC family.</text>
</comment>
<dbReference type="InterPro" id="IPR050793">
    <property type="entry name" value="CMP-NeuNAc_synthase"/>
</dbReference>
<evidence type="ECO:0000256" key="1">
    <source>
        <dbReference type="ARBA" id="ARBA00001946"/>
    </source>
</evidence>
<evidence type="ECO:0000256" key="3">
    <source>
        <dbReference type="ARBA" id="ARBA00011881"/>
    </source>
</evidence>
<dbReference type="CDD" id="cd01630">
    <property type="entry name" value="HAD_KDO-like"/>
    <property type="match status" value="1"/>
</dbReference>
<organism evidence="8 9">
    <name type="scientific">Rhodanobacter panaciterrae</name>
    <dbReference type="NCBI Taxonomy" id="490572"/>
    <lineage>
        <taxon>Bacteria</taxon>
        <taxon>Pseudomonadati</taxon>
        <taxon>Pseudomonadota</taxon>
        <taxon>Gammaproteobacteria</taxon>
        <taxon>Lysobacterales</taxon>
        <taxon>Rhodanobacteraceae</taxon>
        <taxon>Rhodanobacter</taxon>
    </lineage>
</organism>
<dbReference type="SUPFAM" id="SSF56784">
    <property type="entry name" value="HAD-like"/>
    <property type="match status" value="1"/>
</dbReference>
<dbReference type="Pfam" id="PF08282">
    <property type="entry name" value="Hydrolase_3"/>
    <property type="match status" value="1"/>
</dbReference>
<dbReference type="PANTHER" id="PTHR21485">
    <property type="entry name" value="HAD SUPERFAMILY MEMBERS CMAS AND KDSC"/>
    <property type="match status" value="1"/>
</dbReference>
<sequence>MTWLPQNTKAVPINYLANLSADLLARAAKIRLAVFDVDGTLTDGRLWYGEDGRETKVFHVHDGLGLKRLQANGVQVALITARISHPVALRAEELDIAHVYQGQGDKRACLQELLDALHLTTEQVAFVGDDLPDLPPMRIAGLAVAVANAHPWVAEAAHWQTTKGGGMGAAREVCDLILHAQGKSVAERERWQ</sequence>
<protein>
    <recommendedName>
        <fullName evidence="7">3-deoxy-D-manno-octulosonate 8-phosphate phosphatase KdsC</fullName>
        <ecNumber evidence="7">3.1.3.45</ecNumber>
    </recommendedName>
    <alternativeName>
        <fullName evidence="7">KDO 8-P phosphatase</fullName>
    </alternativeName>
</protein>
<evidence type="ECO:0000313" key="8">
    <source>
        <dbReference type="EMBL" id="GGY33706.1"/>
    </source>
</evidence>
<evidence type="ECO:0000256" key="5">
    <source>
        <dbReference type="ARBA" id="ARBA00022801"/>
    </source>
</evidence>
<dbReference type="EMBL" id="BMXT01000004">
    <property type="protein sequence ID" value="GGY33706.1"/>
    <property type="molecule type" value="Genomic_DNA"/>
</dbReference>
<evidence type="ECO:0000256" key="2">
    <source>
        <dbReference type="ARBA" id="ARBA00005893"/>
    </source>
</evidence>
<evidence type="ECO:0000256" key="4">
    <source>
        <dbReference type="ARBA" id="ARBA00022723"/>
    </source>
</evidence>
<dbReference type="SFLD" id="SFLDG01138">
    <property type="entry name" value="C1.6.2:_Deoxy-d-mannose-octulo"/>
    <property type="match status" value="1"/>
</dbReference>
<dbReference type="SFLD" id="SFLDS00003">
    <property type="entry name" value="Haloacid_Dehalogenase"/>
    <property type="match status" value="1"/>
</dbReference>
<proteinExistence type="inferred from homology"/>
<keyword evidence="6 7" id="KW-0460">Magnesium</keyword>
<evidence type="ECO:0000256" key="7">
    <source>
        <dbReference type="PIRNR" id="PIRNR006118"/>
    </source>
</evidence>
<dbReference type="PIRSF" id="PIRSF006118">
    <property type="entry name" value="KDO8-P_Ptase"/>
    <property type="match status" value="1"/>
</dbReference>
<name>A0ABQ3A6E0_9GAMM</name>
<comment type="function">
    <text evidence="7">Catalyzes the hydrolysis of 3-deoxy-D-manno-octulosonate 8-phosphate (KDO 8-P) to 3-deoxy-D-manno-octulosonate (KDO) and inorganic phosphate.</text>
</comment>
<comment type="subunit">
    <text evidence="3 7">Homotetramer.</text>
</comment>
<dbReference type="EC" id="3.1.3.45" evidence="7"/>
<dbReference type="InterPro" id="IPR036412">
    <property type="entry name" value="HAD-like_sf"/>
</dbReference>
<dbReference type="SFLD" id="SFLDG01136">
    <property type="entry name" value="C1.6:_Phosphoserine_Phosphatas"/>
    <property type="match status" value="1"/>
</dbReference>